<evidence type="ECO:0000259" key="5">
    <source>
        <dbReference type="PROSITE" id="PS50109"/>
    </source>
</evidence>
<dbReference type="InterPro" id="IPR000014">
    <property type="entry name" value="PAS"/>
</dbReference>
<dbReference type="InterPro" id="IPR003594">
    <property type="entry name" value="HATPase_dom"/>
</dbReference>
<evidence type="ECO:0000313" key="9">
    <source>
        <dbReference type="EMBL" id="MCM5680053.1"/>
    </source>
</evidence>
<dbReference type="SUPFAM" id="SSF52172">
    <property type="entry name" value="CheY-like"/>
    <property type="match status" value="1"/>
</dbReference>
<reference evidence="9" key="1">
    <citation type="submission" date="2022-05" db="EMBL/GenBank/DDBJ databases">
        <title>Schlegelella sp. nov., isolated from mangrove soil.</title>
        <authorList>
            <person name="Liu Y."/>
            <person name="Ge X."/>
            <person name="Liu W."/>
        </authorList>
    </citation>
    <scope>NUCLEOTIDE SEQUENCE</scope>
    <source>
        <strain evidence="9">S2-27</strain>
    </source>
</reference>
<dbReference type="PRINTS" id="PR00344">
    <property type="entry name" value="BCTRLSENSOR"/>
</dbReference>
<comment type="catalytic activity">
    <reaction evidence="1">
        <text>ATP + protein L-histidine = ADP + protein N-phospho-L-histidine.</text>
        <dbReference type="EC" id="2.7.13.3"/>
    </reaction>
</comment>
<keyword evidence="9" id="KW-0547">Nucleotide-binding</keyword>
<dbReference type="InterPro" id="IPR000700">
    <property type="entry name" value="PAS-assoc_C"/>
</dbReference>
<sequence length="657" mass="70784">MIIVLRGRPDATASKSAKHAAAQAQQCDARTEHAFDVEGVETGITNARQGGQALVVLVDPDVERPFAAARRLARNHPELRFVFAVDPVKEPQARGEAVFAGPPGGRWSMAPARDDEVQRQLRQALALCEQQARLRTTLDRMRLRLSSVAPADSSEYRRLVASDRYLASVLQSAHDAIVSVDPAGLVVSWNAGAERLFGIGQAQAARLALRSLFDDPEAFDAKLHTAYLTGEARVELASRSNRQAKYVDAAFDRIGDDEGHVIGIAVIMRDITERHLLEEELRSHSRQKDEFLAVLAHELRNPLAPIRNAAHVLHVLNLTDERARKAVEMIRRQATHMTGLIDDLLDIARVTRGVITLELEPLPIGVAVSEAVEQVRALIESKHHRLTVTHASSAALVLADRKRLTQIFANLLNNSAKFTPDGGQISVQIEAEDQGVQVSVTDNGIGIAANSLPKVFDLFLRCEPGLSAASGGLGIGLALVQRLTLLHNGTVTVHSAGPGAGSTFAVRLPRLSDADAEVDPGVAAAAAAGAIRRLTLLVVDDNEDAAHSLAMLLMTHGHTVHAETDPRRALEQAVALQPDAVIVDIGMPHINGYELARMLRGAPLQPSPALIALTGHGQAIDRVRAKEAGFDHHFVKPIEPKAMLTFLDRLGGAPARG</sequence>
<evidence type="ECO:0000259" key="6">
    <source>
        <dbReference type="PROSITE" id="PS50110"/>
    </source>
</evidence>
<protein>
    <recommendedName>
        <fullName evidence="2">histidine kinase</fullName>
        <ecNumber evidence="2">2.7.13.3</ecNumber>
    </recommendedName>
</protein>
<dbReference type="EC" id="2.7.13.3" evidence="2"/>
<evidence type="ECO:0000313" key="10">
    <source>
        <dbReference type="Proteomes" id="UP001165541"/>
    </source>
</evidence>
<dbReference type="InterPro" id="IPR035965">
    <property type="entry name" value="PAS-like_dom_sf"/>
</dbReference>
<dbReference type="InterPro" id="IPR003661">
    <property type="entry name" value="HisK_dim/P_dom"/>
</dbReference>
<dbReference type="Pfam" id="PF00989">
    <property type="entry name" value="PAS"/>
    <property type="match status" value="1"/>
</dbReference>
<dbReference type="PROSITE" id="PS50112">
    <property type="entry name" value="PAS"/>
    <property type="match status" value="1"/>
</dbReference>
<dbReference type="CDD" id="cd00075">
    <property type="entry name" value="HATPase"/>
    <property type="match status" value="1"/>
</dbReference>
<dbReference type="InterPro" id="IPR001789">
    <property type="entry name" value="Sig_transdc_resp-reg_receiver"/>
</dbReference>
<dbReference type="CDD" id="cd00130">
    <property type="entry name" value="PAS"/>
    <property type="match status" value="1"/>
</dbReference>
<dbReference type="Gene3D" id="1.10.287.130">
    <property type="match status" value="1"/>
</dbReference>
<dbReference type="NCBIfam" id="TIGR00229">
    <property type="entry name" value="sensory_box"/>
    <property type="match status" value="1"/>
</dbReference>
<organism evidence="9 10">
    <name type="scientific">Caldimonas mangrovi</name>
    <dbReference type="NCBI Taxonomy" id="2944811"/>
    <lineage>
        <taxon>Bacteria</taxon>
        <taxon>Pseudomonadati</taxon>
        <taxon>Pseudomonadota</taxon>
        <taxon>Betaproteobacteria</taxon>
        <taxon>Burkholderiales</taxon>
        <taxon>Sphaerotilaceae</taxon>
        <taxon>Caldimonas</taxon>
    </lineage>
</organism>
<dbReference type="PANTHER" id="PTHR43547:SF2">
    <property type="entry name" value="HYBRID SIGNAL TRANSDUCTION HISTIDINE KINASE C"/>
    <property type="match status" value="1"/>
</dbReference>
<feature type="domain" description="Histidine kinase" evidence="5">
    <location>
        <begin position="294"/>
        <end position="512"/>
    </location>
</feature>
<dbReference type="Gene3D" id="3.30.450.20">
    <property type="entry name" value="PAS domain"/>
    <property type="match status" value="1"/>
</dbReference>
<keyword evidence="10" id="KW-1185">Reference proteome</keyword>
<dbReference type="Pfam" id="PF02518">
    <property type="entry name" value="HATPase_c"/>
    <property type="match status" value="1"/>
</dbReference>
<dbReference type="Gene3D" id="3.40.50.2300">
    <property type="match status" value="1"/>
</dbReference>
<evidence type="ECO:0000256" key="4">
    <source>
        <dbReference type="PROSITE-ProRule" id="PRU00169"/>
    </source>
</evidence>
<evidence type="ECO:0000259" key="8">
    <source>
        <dbReference type="PROSITE" id="PS50113"/>
    </source>
</evidence>
<dbReference type="CDD" id="cd17580">
    <property type="entry name" value="REC_2_DhkD-like"/>
    <property type="match status" value="1"/>
</dbReference>
<accession>A0ABT0YN11</accession>
<dbReference type="PROSITE" id="PS50110">
    <property type="entry name" value="RESPONSE_REGULATORY"/>
    <property type="match status" value="1"/>
</dbReference>
<dbReference type="Pfam" id="PF00512">
    <property type="entry name" value="HisKA"/>
    <property type="match status" value="1"/>
</dbReference>
<feature type="domain" description="PAS" evidence="7">
    <location>
        <begin position="162"/>
        <end position="203"/>
    </location>
</feature>
<dbReference type="GO" id="GO:0005524">
    <property type="term" value="F:ATP binding"/>
    <property type="evidence" value="ECO:0007669"/>
    <property type="project" value="UniProtKB-KW"/>
</dbReference>
<dbReference type="SUPFAM" id="SSF55785">
    <property type="entry name" value="PYP-like sensor domain (PAS domain)"/>
    <property type="match status" value="1"/>
</dbReference>
<evidence type="ECO:0000256" key="3">
    <source>
        <dbReference type="ARBA" id="ARBA00022553"/>
    </source>
</evidence>
<keyword evidence="9" id="KW-0067">ATP-binding</keyword>
<feature type="modified residue" description="4-aspartylphosphate" evidence="4">
    <location>
        <position position="584"/>
    </location>
</feature>
<evidence type="ECO:0000256" key="1">
    <source>
        <dbReference type="ARBA" id="ARBA00000085"/>
    </source>
</evidence>
<gene>
    <name evidence="9" type="ORF">M8A51_10960</name>
</gene>
<dbReference type="CDD" id="cd00082">
    <property type="entry name" value="HisKA"/>
    <property type="match status" value="1"/>
</dbReference>
<dbReference type="Pfam" id="PF00072">
    <property type="entry name" value="Response_reg"/>
    <property type="match status" value="1"/>
</dbReference>
<dbReference type="InterPro" id="IPR004358">
    <property type="entry name" value="Sig_transdc_His_kin-like_C"/>
</dbReference>
<dbReference type="InterPro" id="IPR036890">
    <property type="entry name" value="HATPase_C_sf"/>
</dbReference>
<dbReference type="RefSeq" id="WP_251778298.1">
    <property type="nucleotide sequence ID" value="NZ_JAMKFE010000005.1"/>
</dbReference>
<dbReference type="SUPFAM" id="SSF55874">
    <property type="entry name" value="ATPase domain of HSP90 chaperone/DNA topoisomerase II/histidine kinase"/>
    <property type="match status" value="1"/>
</dbReference>
<evidence type="ECO:0000259" key="7">
    <source>
        <dbReference type="PROSITE" id="PS50112"/>
    </source>
</evidence>
<evidence type="ECO:0000256" key="2">
    <source>
        <dbReference type="ARBA" id="ARBA00012438"/>
    </source>
</evidence>
<dbReference type="SMART" id="SM00387">
    <property type="entry name" value="HATPase_c"/>
    <property type="match status" value="1"/>
</dbReference>
<dbReference type="SMART" id="SM00091">
    <property type="entry name" value="PAS"/>
    <property type="match status" value="1"/>
</dbReference>
<dbReference type="Proteomes" id="UP001165541">
    <property type="component" value="Unassembled WGS sequence"/>
</dbReference>
<dbReference type="PROSITE" id="PS50109">
    <property type="entry name" value="HIS_KIN"/>
    <property type="match status" value="1"/>
</dbReference>
<dbReference type="InterPro" id="IPR005467">
    <property type="entry name" value="His_kinase_dom"/>
</dbReference>
<name>A0ABT0YN11_9BURK</name>
<dbReference type="SMART" id="SM00448">
    <property type="entry name" value="REC"/>
    <property type="match status" value="1"/>
</dbReference>
<feature type="domain" description="Response regulatory" evidence="6">
    <location>
        <begin position="535"/>
        <end position="651"/>
    </location>
</feature>
<dbReference type="SMART" id="SM00388">
    <property type="entry name" value="HisKA"/>
    <property type="match status" value="1"/>
</dbReference>
<feature type="domain" description="PAC" evidence="8">
    <location>
        <begin position="230"/>
        <end position="283"/>
    </location>
</feature>
<dbReference type="InterPro" id="IPR013767">
    <property type="entry name" value="PAS_fold"/>
</dbReference>
<proteinExistence type="predicted"/>
<dbReference type="EMBL" id="JAMKFE010000005">
    <property type="protein sequence ID" value="MCM5680053.1"/>
    <property type="molecule type" value="Genomic_DNA"/>
</dbReference>
<dbReference type="Gene3D" id="3.30.565.10">
    <property type="entry name" value="Histidine kinase-like ATPase, C-terminal domain"/>
    <property type="match status" value="1"/>
</dbReference>
<dbReference type="PANTHER" id="PTHR43547">
    <property type="entry name" value="TWO-COMPONENT HISTIDINE KINASE"/>
    <property type="match status" value="1"/>
</dbReference>
<comment type="caution">
    <text evidence="9">The sequence shown here is derived from an EMBL/GenBank/DDBJ whole genome shotgun (WGS) entry which is preliminary data.</text>
</comment>
<dbReference type="InterPro" id="IPR036097">
    <property type="entry name" value="HisK_dim/P_sf"/>
</dbReference>
<keyword evidence="3 4" id="KW-0597">Phosphoprotein</keyword>
<dbReference type="InterPro" id="IPR011006">
    <property type="entry name" value="CheY-like_superfamily"/>
</dbReference>
<dbReference type="SUPFAM" id="SSF47384">
    <property type="entry name" value="Homodimeric domain of signal transducing histidine kinase"/>
    <property type="match status" value="1"/>
</dbReference>
<dbReference type="PROSITE" id="PS50113">
    <property type="entry name" value="PAC"/>
    <property type="match status" value="1"/>
</dbReference>